<name>Q8TJ13_METAC</name>
<keyword evidence="1" id="KW-0812">Transmembrane</keyword>
<dbReference type="HOGENOM" id="CLU_115703_0_0_2"/>
<evidence type="ECO:0000313" key="3">
    <source>
        <dbReference type="Proteomes" id="UP000002487"/>
    </source>
</evidence>
<sequence length="232" mass="26106">MKISFPCSNPELPLIHFLFKDKHPILREMAENTGTKKILLSILAFAIVFSSFYILDFKAAQSKIQTNSRVSAYSSGDPMINFPGKIYLYVEGDDSISKSFRESLKAELEKAGMKVSIAGAVEEKYDSQALLVNVSKDGLYTPFYASSDLKLLFFYTSTGEDTKYFEQFKERNEPVIFENKGSGEGEKLIHGDMNLQDSTKGLVSLKAYRKYLAEEAAKETVEQLQQQINLSP</sequence>
<dbReference type="EnsemblBacteria" id="AAM07326">
    <property type="protein sequence ID" value="AAM07326"/>
    <property type="gene ID" value="MA_3977"/>
</dbReference>
<keyword evidence="1" id="KW-1133">Transmembrane helix</keyword>
<dbReference type="InParanoid" id="Q8TJ13"/>
<keyword evidence="1" id="KW-0472">Membrane</keyword>
<evidence type="ECO:0000256" key="1">
    <source>
        <dbReference type="SAM" id="Phobius"/>
    </source>
</evidence>
<keyword evidence="3" id="KW-1185">Reference proteome</keyword>
<proteinExistence type="predicted"/>
<dbReference type="AlphaFoldDB" id="Q8TJ13"/>
<reference evidence="2 3" key="1">
    <citation type="journal article" date="2002" name="Genome Res.">
        <title>The genome of Methanosarcina acetivorans reveals extensive metabolic and physiological diversity.</title>
        <authorList>
            <person name="Galagan J.E."/>
            <person name="Nusbaum C."/>
            <person name="Roy A."/>
            <person name="Endrizzi M.G."/>
            <person name="Macdonald P."/>
            <person name="FitzHugh W."/>
            <person name="Calvo S."/>
            <person name="Engels R."/>
            <person name="Smirnov S."/>
            <person name="Atnoor D."/>
            <person name="Brown A."/>
            <person name="Allen N."/>
            <person name="Naylor J."/>
            <person name="Stange-Thomann N."/>
            <person name="DeArellano K."/>
            <person name="Johnson R."/>
            <person name="Linton L."/>
            <person name="McEwan P."/>
            <person name="McKernan K."/>
            <person name="Talamas J."/>
            <person name="Tirrell A."/>
            <person name="Ye W."/>
            <person name="Zimmer A."/>
            <person name="Barber R.D."/>
            <person name="Cann I."/>
            <person name="Graham D.E."/>
            <person name="Grahame D.A."/>
            <person name="Guss A."/>
            <person name="Hedderich R."/>
            <person name="Ingram-Smith C."/>
            <person name="Kuettner C.H."/>
            <person name="Krzycki J.A."/>
            <person name="Leigh J.A."/>
            <person name="Li W."/>
            <person name="Liu J."/>
            <person name="Mukhopadhyay B."/>
            <person name="Reeve J.N."/>
            <person name="Smith K."/>
            <person name="Springer T.A."/>
            <person name="Umayam L.A."/>
            <person name="White O."/>
            <person name="White R.H."/>
            <person name="de Macario E.C."/>
            <person name="Ferry J.G."/>
            <person name="Jarrell K.F."/>
            <person name="Jing H."/>
            <person name="Macario A.J.L."/>
            <person name="Paulsen I."/>
            <person name="Pritchett M."/>
            <person name="Sowers K.R."/>
            <person name="Swanson R.V."/>
            <person name="Zinder S.H."/>
            <person name="Lander E."/>
            <person name="Metcalf W.W."/>
            <person name="Birren B."/>
        </authorList>
    </citation>
    <scope>NUCLEOTIDE SEQUENCE [LARGE SCALE GENOMIC DNA]</scope>
    <source>
        <strain evidence="3">ATCC 35395 / DSM 2834 / JCM 12185 / C2A</strain>
    </source>
</reference>
<organism evidence="2 3">
    <name type="scientific">Methanosarcina acetivorans (strain ATCC 35395 / DSM 2834 / JCM 12185 / C2A)</name>
    <dbReference type="NCBI Taxonomy" id="188937"/>
    <lineage>
        <taxon>Archaea</taxon>
        <taxon>Methanobacteriati</taxon>
        <taxon>Methanobacteriota</taxon>
        <taxon>Stenosarchaea group</taxon>
        <taxon>Methanomicrobia</taxon>
        <taxon>Methanosarcinales</taxon>
        <taxon>Methanosarcinaceae</taxon>
        <taxon>Methanosarcina</taxon>
    </lineage>
</organism>
<dbReference type="EMBL" id="AE010299">
    <property type="protein sequence ID" value="AAM07326.1"/>
    <property type="molecule type" value="Genomic_DNA"/>
</dbReference>
<evidence type="ECO:0000313" key="2">
    <source>
        <dbReference type="EMBL" id="AAM07326.1"/>
    </source>
</evidence>
<accession>Q8TJ13</accession>
<feature type="transmembrane region" description="Helical" evidence="1">
    <location>
        <begin position="38"/>
        <end position="55"/>
    </location>
</feature>
<gene>
    <name evidence="2" type="ordered locus">MA_3977</name>
</gene>
<dbReference type="STRING" id="188937.MA_3977"/>
<dbReference type="KEGG" id="mac:MA_3977"/>
<protein>
    <submittedName>
        <fullName evidence="2">Uncharacterized protein</fullName>
    </submittedName>
</protein>
<dbReference type="Proteomes" id="UP000002487">
    <property type="component" value="Chromosome"/>
</dbReference>